<evidence type="ECO:0000256" key="2">
    <source>
        <dbReference type="PROSITE-ProRule" id="PRU01091"/>
    </source>
</evidence>
<feature type="DNA-binding region" description="OmpR/PhoB-type" evidence="2">
    <location>
        <begin position="6"/>
        <end position="109"/>
    </location>
</feature>
<dbReference type="SUPFAM" id="SSF46894">
    <property type="entry name" value="C-terminal effector domain of the bipartite response regulators"/>
    <property type="match status" value="1"/>
</dbReference>
<evidence type="ECO:0000256" key="1">
    <source>
        <dbReference type="ARBA" id="ARBA00023125"/>
    </source>
</evidence>
<gene>
    <name evidence="5" type="ORF">FM037_08040</name>
</gene>
<dbReference type="RefSeq" id="WP_144045564.1">
    <property type="nucleotide sequence ID" value="NZ_CP041614.1"/>
</dbReference>
<keyword evidence="3" id="KW-1133">Transmembrane helix</keyword>
<protein>
    <submittedName>
        <fullName evidence="5">Winged helix-turn-helix domain-containing protein</fullName>
    </submittedName>
</protein>
<feature type="transmembrane region" description="Helical" evidence="3">
    <location>
        <begin position="134"/>
        <end position="153"/>
    </location>
</feature>
<name>A0ABX5WVS0_9GAMM</name>
<keyword evidence="1 2" id="KW-0238">DNA-binding</keyword>
<evidence type="ECO:0000259" key="4">
    <source>
        <dbReference type="PROSITE" id="PS51755"/>
    </source>
</evidence>
<evidence type="ECO:0000313" key="5">
    <source>
        <dbReference type="EMBL" id="QDO83183.1"/>
    </source>
</evidence>
<dbReference type="InterPro" id="IPR036388">
    <property type="entry name" value="WH-like_DNA-bd_sf"/>
</dbReference>
<feature type="domain" description="OmpR/PhoB-type" evidence="4">
    <location>
        <begin position="6"/>
        <end position="109"/>
    </location>
</feature>
<dbReference type="Gene3D" id="1.10.10.10">
    <property type="entry name" value="Winged helix-like DNA-binding domain superfamily/Winged helix DNA-binding domain"/>
    <property type="match status" value="1"/>
</dbReference>
<dbReference type="PROSITE" id="PS51755">
    <property type="entry name" value="OMPR_PHOB"/>
    <property type="match status" value="1"/>
</dbReference>
<dbReference type="InterPro" id="IPR001867">
    <property type="entry name" value="OmpR/PhoB-type_DNA-bd"/>
</dbReference>
<sequence>MNSDKNITYKIGQRYLFNVKTHQLTDQKDGTSVELGLNESRLLAVLICNNGEVVSREQILEEVWNQRGLVVDETSVNQTVSLLRKFLGDNVKEQKIIKTVTKMGYRLTAGVNIESVEVEKQSSSIMNRVNEKSIIYGLYIVLFTIFVSLYVFGE</sequence>
<organism evidence="5 6">
    <name type="scientific">Shewanella psychropiezotolerans</name>
    <dbReference type="NCBI Taxonomy" id="2593655"/>
    <lineage>
        <taxon>Bacteria</taxon>
        <taxon>Pseudomonadati</taxon>
        <taxon>Pseudomonadota</taxon>
        <taxon>Gammaproteobacteria</taxon>
        <taxon>Alteromonadales</taxon>
        <taxon>Shewanellaceae</taxon>
        <taxon>Shewanella</taxon>
    </lineage>
</organism>
<accession>A0ABX5WVS0</accession>
<dbReference type="EMBL" id="CP041614">
    <property type="protein sequence ID" value="QDO83183.1"/>
    <property type="molecule type" value="Genomic_DNA"/>
</dbReference>
<keyword evidence="3" id="KW-0472">Membrane</keyword>
<dbReference type="Proteomes" id="UP000315947">
    <property type="component" value="Chromosome"/>
</dbReference>
<proteinExistence type="predicted"/>
<evidence type="ECO:0000256" key="3">
    <source>
        <dbReference type="SAM" id="Phobius"/>
    </source>
</evidence>
<dbReference type="Pfam" id="PF00486">
    <property type="entry name" value="Trans_reg_C"/>
    <property type="match status" value="1"/>
</dbReference>
<dbReference type="CDD" id="cd00383">
    <property type="entry name" value="trans_reg_C"/>
    <property type="match status" value="1"/>
</dbReference>
<dbReference type="SMART" id="SM00862">
    <property type="entry name" value="Trans_reg_C"/>
    <property type="match status" value="1"/>
</dbReference>
<reference evidence="5 6" key="1">
    <citation type="submission" date="2019-07" db="EMBL/GenBank/DDBJ databases">
        <title>Shewanella sp. YLB-06 whole genomic sequence.</title>
        <authorList>
            <person name="Yu L."/>
        </authorList>
    </citation>
    <scope>NUCLEOTIDE SEQUENCE [LARGE SCALE GENOMIC DNA]</scope>
    <source>
        <strain evidence="5 6">YLB-06</strain>
    </source>
</reference>
<keyword evidence="3" id="KW-0812">Transmembrane</keyword>
<evidence type="ECO:0000313" key="6">
    <source>
        <dbReference type="Proteomes" id="UP000315947"/>
    </source>
</evidence>
<keyword evidence="6" id="KW-1185">Reference proteome</keyword>
<dbReference type="InterPro" id="IPR016032">
    <property type="entry name" value="Sig_transdc_resp-reg_C-effctor"/>
</dbReference>